<feature type="transmembrane region" description="Helical" evidence="1">
    <location>
        <begin position="349"/>
        <end position="370"/>
    </location>
</feature>
<name>A0A285JK37_9RHOB</name>
<feature type="transmembrane region" description="Helical" evidence="1">
    <location>
        <begin position="209"/>
        <end position="230"/>
    </location>
</feature>
<organism evidence="2 3">
    <name type="scientific">Pseudooceanicola antarcticus</name>
    <dbReference type="NCBI Taxonomy" id="1247613"/>
    <lineage>
        <taxon>Bacteria</taxon>
        <taxon>Pseudomonadati</taxon>
        <taxon>Pseudomonadota</taxon>
        <taxon>Alphaproteobacteria</taxon>
        <taxon>Rhodobacterales</taxon>
        <taxon>Paracoccaceae</taxon>
        <taxon>Pseudooceanicola</taxon>
    </lineage>
</organism>
<proteinExistence type="predicted"/>
<keyword evidence="1" id="KW-0472">Membrane</keyword>
<keyword evidence="1" id="KW-1133">Transmembrane helix</keyword>
<evidence type="ECO:0000256" key="1">
    <source>
        <dbReference type="SAM" id="Phobius"/>
    </source>
</evidence>
<feature type="transmembrane region" description="Helical" evidence="1">
    <location>
        <begin position="35"/>
        <end position="52"/>
    </location>
</feature>
<feature type="transmembrane region" description="Helical" evidence="1">
    <location>
        <begin position="59"/>
        <end position="78"/>
    </location>
</feature>
<feature type="transmembrane region" description="Helical" evidence="1">
    <location>
        <begin position="445"/>
        <end position="462"/>
    </location>
</feature>
<dbReference type="Proteomes" id="UP000231655">
    <property type="component" value="Unassembled WGS sequence"/>
</dbReference>
<sequence>MPDAARPDRLSTIASAALLGGTVFTLADLFSDNHLFAGIAITLIVCHILMRWRHVRTNAKVLLLLAALSAVLLVMAGGDPGSLALAASRALYLPALLTVMAILRVAAMRSNIVNTAAHFVVDQPPSRRFVLLASGSHIFGILLNLGGLQLLLGIALAQRDRTAPTPQIGEVQGRRIANAVMRGFAATILWSPAGLAMNMLLPLMPTLGYVSYLPYGLGLMVVFFALGWVFDRLEPRPRRTFTPSPHKGAGLAMAALLGLLIAITGLSALAEAVIGIPMRAAILIVIPSMAVVWVLLTEGRPFSGNLTSLARDGFRALPDSTSEICLIGASAFLGLTVVEMLPADQLRLLIENVSLGPGVIACIIILLMTLVSQLGLSPMIGALVCSGAIISSGIDMPEVMLMLAVMCGWSGSMLLSPFASTLAIAMGMTDKSAREVGLRWNGPFILTYCAISMTALLIAGALL</sequence>
<dbReference type="EMBL" id="OBEA01000011">
    <property type="protein sequence ID" value="SNY60710.1"/>
    <property type="molecule type" value="Genomic_DNA"/>
</dbReference>
<feature type="transmembrane region" description="Helical" evidence="1">
    <location>
        <begin position="250"/>
        <end position="269"/>
    </location>
</feature>
<dbReference type="RefSeq" id="WP_232617650.1">
    <property type="nucleotide sequence ID" value="NZ_OBEA01000011.1"/>
</dbReference>
<protein>
    <submittedName>
        <fullName evidence="2">Uncharacterized protein</fullName>
    </submittedName>
</protein>
<feature type="transmembrane region" description="Helical" evidence="1">
    <location>
        <begin position="401"/>
        <end position="425"/>
    </location>
</feature>
<feature type="transmembrane region" description="Helical" evidence="1">
    <location>
        <begin position="316"/>
        <end position="337"/>
    </location>
</feature>
<gene>
    <name evidence="2" type="ORF">SAMN06297129_3962</name>
</gene>
<dbReference type="AlphaFoldDB" id="A0A285JK37"/>
<feature type="transmembrane region" description="Helical" evidence="1">
    <location>
        <begin position="129"/>
        <end position="156"/>
    </location>
</feature>
<evidence type="ECO:0000313" key="2">
    <source>
        <dbReference type="EMBL" id="SNY60710.1"/>
    </source>
</evidence>
<evidence type="ECO:0000313" key="3">
    <source>
        <dbReference type="Proteomes" id="UP000231655"/>
    </source>
</evidence>
<keyword evidence="1" id="KW-0812">Transmembrane</keyword>
<feature type="transmembrane region" description="Helical" evidence="1">
    <location>
        <begin position="90"/>
        <end position="108"/>
    </location>
</feature>
<feature type="transmembrane region" description="Helical" evidence="1">
    <location>
        <begin position="276"/>
        <end position="296"/>
    </location>
</feature>
<accession>A0A285JK37</accession>
<reference evidence="2 3" key="1">
    <citation type="submission" date="2017-09" db="EMBL/GenBank/DDBJ databases">
        <authorList>
            <person name="Ehlers B."/>
            <person name="Leendertz F.H."/>
        </authorList>
    </citation>
    <scope>NUCLEOTIDE SEQUENCE [LARGE SCALE GENOMIC DNA]</scope>
    <source>
        <strain evidence="2 3">CGMCC 1.12662</strain>
    </source>
</reference>
<feature type="transmembrane region" description="Helical" evidence="1">
    <location>
        <begin position="176"/>
        <end position="197"/>
    </location>
</feature>